<gene>
    <name evidence="11" type="ORF">SAY87_011117</name>
</gene>
<dbReference type="Gene3D" id="1.20.5.170">
    <property type="match status" value="1"/>
</dbReference>
<evidence type="ECO:0000256" key="2">
    <source>
        <dbReference type="ARBA" id="ARBA00022682"/>
    </source>
</evidence>
<evidence type="ECO:0000256" key="1">
    <source>
        <dbReference type="ARBA" id="ARBA00004123"/>
    </source>
</evidence>
<comment type="subcellular location">
    <subcellularLocation>
        <location evidence="1">Nucleus</location>
    </subcellularLocation>
</comment>
<dbReference type="InterPro" id="IPR043452">
    <property type="entry name" value="BZIP46-like"/>
</dbReference>
<keyword evidence="3" id="KW-0805">Transcription regulation</keyword>
<dbReference type="InterPro" id="IPR046347">
    <property type="entry name" value="bZIP_sf"/>
</dbReference>
<keyword evidence="12" id="KW-1185">Reference proteome</keyword>
<dbReference type="GO" id="GO:0009738">
    <property type="term" value="P:abscisic acid-activated signaling pathway"/>
    <property type="evidence" value="ECO:0007669"/>
    <property type="project" value="UniProtKB-KW"/>
</dbReference>
<evidence type="ECO:0000256" key="8">
    <source>
        <dbReference type="SAM" id="Coils"/>
    </source>
</evidence>
<keyword evidence="6" id="KW-0539">Nucleus</keyword>
<dbReference type="InterPro" id="IPR004827">
    <property type="entry name" value="bZIP"/>
</dbReference>
<dbReference type="AlphaFoldDB" id="A0AAN7JIV5"/>
<dbReference type="PROSITE" id="PS00036">
    <property type="entry name" value="BZIP_BASIC"/>
    <property type="match status" value="1"/>
</dbReference>
<feature type="region of interest" description="Disordered" evidence="9">
    <location>
        <begin position="86"/>
        <end position="113"/>
    </location>
</feature>
<comment type="caution">
    <text evidence="11">The sequence shown here is derived from an EMBL/GenBank/DDBJ whole genome shotgun (WGS) entry which is preliminary data.</text>
</comment>
<accession>A0AAN7JIV5</accession>
<keyword evidence="4" id="KW-0238">DNA-binding</keyword>
<evidence type="ECO:0000256" key="9">
    <source>
        <dbReference type="SAM" id="MobiDB-lite"/>
    </source>
</evidence>
<feature type="domain" description="BZIP" evidence="10">
    <location>
        <begin position="361"/>
        <end position="406"/>
    </location>
</feature>
<dbReference type="EMBL" id="JAXIOK010000022">
    <property type="protein sequence ID" value="KAK4744805.1"/>
    <property type="molecule type" value="Genomic_DNA"/>
</dbReference>
<dbReference type="GO" id="GO:0003700">
    <property type="term" value="F:DNA-binding transcription factor activity"/>
    <property type="evidence" value="ECO:0007669"/>
    <property type="project" value="InterPro"/>
</dbReference>
<dbReference type="PANTHER" id="PTHR22952">
    <property type="entry name" value="CAMP-RESPONSE ELEMENT BINDING PROTEIN-RELATED"/>
    <property type="match status" value="1"/>
</dbReference>
<dbReference type="SMART" id="SM00338">
    <property type="entry name" value="BRLZ"/>
    <property type="match status" value="1"/>
</dbReference>
<organism evidence="11 12">
    <name type="scientific">Trapa incisa</name>
    <dbReference type="NCBI Taxonomy" id="236973"/>
    <lineage>
        <taxon>Eukaryota</taxon>
        <taxon>Viridiplantae</taxon>
        <taxon>Streptophyta</taxon>
        <taxon>Embryophyta</taxon>
        <taxon>Tracheophyta</taxon>
        <taxon>Spermatophyta</taxon>
        <taxon>Magnoliopsida</taxon>
        <taxon>eudicotyledons</taxon>
        <taxon>Gunneridae</taxon>
        <taxon>Pentapetalae</taxon>
        <taxon>rosids</taxon>
        <taxon>malvids</taxon>
        <taxon>Myrtales</taxon>
        <taxon>Lythraceae</taxon>
        <taxon>Trapa</taxon>
    </lineage>
</organism>
<evidence type="ECO:0000256" key="3">
    <source>
        <dbReference type="ARBA" id="ARBA00023015"/>
    </source>
</evidence>
<evidence type="ECO:0000313" key="11">
    <source>
        <dbReference type="EMBL" id="KAK4744805.1"/>
    </source>
</evidence>
<dbReference type="SUPFAM" id="SSF57959">
    <property type="entry name" value="Leucine zipper domain"/>
    <property type="match status" value="1"/>
</dbReference>
<feature type="coiled-coil region" evidence="8">
    <location>
        <begin position="379"/>
        <end position="416"/>
    </location>
</feature>
<dbReference type="GO" id="GO:0003677">
    <property type="term" value="F:DNA binding"/>
    <property type="evidence" value="ECO:0007669"/>
    <property type="project" value="UniProtKB-KW"/>
</dbReference>
<evidence type="ECO:0000256" key="5">
    <source>
        <dbReference type="ARBA" id="ARBA00023163"/>
    </source>
</evidence>
<reference evidence="11 12" key="1">
    <citation type="journal article" date="2023" name="Hortic Res">
        <title>Pangenome of water caltrop reveals structural variations and asymmetric subgenome divergence after allopolyploidization.</title>
        <authorList>
            <person name="Zhang X."/>
            <person name="Chen Y."/>
            <person name="Wang L."/>
            <person name="Yuan Y."/>
            <person name="Fang M."/>
            <person name="Shi L."/>
            <person name="Lu R."/>
            <person name="Comes H.P."/>
            <person name="Ma Y."/>
            <person name="Chen Y."/>
            <person name="Huang G."/>
            <person name="Zhou Y."/>
            <person name="Zheng Z."/>
            <person name="Qiu Y."/>
        </authorList>
    </citation>
    <scope>NUCLEOTIDE SEQUENCE [LARGE SCALE GENOMIC DNA]</scope>
    <source>
        <tissue evidence="11">Roots</tissue>
    </source>
</reference>
<keyword evidence="5" id="KW-0804">Transcription</keyword>
<dbReference type="GO" id="GO:0045893">
    <property type="term" value="P:positive regulation of DNA-templated transcription"/>
    <property type="evidence" value="ECO:0007669"/>
    <property type="project" value="InterPro"/>
</dbReference>
<dbReference type="GO" id="GO:0005634">
    <property type="term" value="C:nucleus"/>
    <property type="evidence" value="ECO:0007669"/>
    <property type="project" value="UniProtKB-SubCell"/>
</dbReference>
<dbReference type="Proteomes" id="UP001345219">
    <property type="component" value="Chromosome 9"/>
</dbReference>
<sequence>MDTYTNSYRFRHMGSNDLNFNFGYEPPPENTSRPPPSNATLNRQGSIYTLTFDEFQNSVGLNGKDFGSMNLDELLKSICSAEENNNCVPSSSGGGRQDEPPRQNGHFQRQGSLTLPRTLSHKTVDEIWRDISKEYNTGKDSVGTSGDSALPQRQKTLGEITLEEFLVKVGAVGKDAQMAPQPNAGGGLMAQVQCAADSPRLEIRSQQQLGGGPENMMGITNLGNLNPIPIQPSSNLPLNVDRVLTSQQQRIKQPPIPFSAQVPPSSITLLGSPGIQSGPVGLVNNISVDGAAAFQRGRMGMFGSGAGPVSAGFMNGLPANPVSSEGMERNSGDTSSAPPVPYMFNGGVKGRKGNSALDKVVDRRQRRMIKNRESAARSRARKQAYTMELEAEIAKLKEENEELQKKHVEIMEIQKNKVLEMMNMQRGAKRCKLRRTQTGPW</sequence>
<evidence type="ECO:0000313" key="12">
    <source>
        <dbReference type="Proteomes" id="UP001345219"/>
    </source>
</evidence>
<proteinExistence type="inferred from homology"/>
<evidence type="ECO:0000256" key="7">
    <source>
        <dbReference type="ARBA" id="ARBA00061369"/>
    </source>
</evidence>
<dbReference type="PROSITE" id="PS50217">
    <property type="entry name" value="BZIP"/>
    <property type="match status" value="1"/>
</dbReference>
<dbReference type="PANTHER" id="PTHR22952:SF446">
    <property type="entry name" value="ABSCISIC ACID-INSENSITIVE 5-LIKE PROTEIN 5-RELATED"/>
    <property type="match status" value="1"/>
</dbReference>
<evidence type="ECO:0000256" key="6">
    <source>
        <dbReference type="ARBA" id="ARBA00023242"/>
    </source>
</evidence>
<protein>
    <recommendedName>
        <fullName evidence="10">BZIP domain-containing protein</fullName>
    </recommendedName>
</protein>
<evidence type="ECO:0000256" key="4">
    <source>
        <dbReference type="ARBA" id="ARBA00023125"/>
    </source>
</evidence>
<comment type="similarity">
    <text evidence="7">Belongs to the bZIP family. ABI5 subfamily.</text>
</comment>
<evidence type="ECO:0000259" key="10">
    <source>
        <dbReference type="PROSITE" id="PS50217"/>
    </source>
</evidence>
<keyword evidence="2" id="KW-0938">Abscisic acid signaling pathway</keyword>
<name>A0AAN7JIV5_9MYRT</name>
<dbReference type="CDD" id="cd14707">
    <property type="entry name" value="bZIP_plant_BZIP46"/>
    <property type="match status" value="1"/>
</dbReference>
<dbReference type="Pfam" id="PF00170">
    <property type="entry name" value="bZIP_1"/>
    <property type="match status" value="1"/>
</dbReference>
<dbReference type="FunFam" id="1.20.5.170:FF:000048">
    <property type="entry name" value="ABSCISIC ACID-INSENSITIVE 5-like protein 5"/>
    <property type="match status" value="1"/>
</dbReference>
<keyword evidence="8" id="KW-0175">Coiled coil</keyword>